<comment type="caution">
    <text evidence="1">The sequence shown here is derived from an EMBL/GenBank/DDBJ whole genome shotgun (WGS) entry which is preliminary data.</text>
</comment>
<dbReference type="InterPro" id="IPR021109">
    <property type="entry name" value="Peptidase_aspartic_dom_sf"/>
</dbReference>
<dbReference type="Gene3D" id="2.40.70.10">
    <property type="entry name" value="Acid Proteases"/>
    <property type="match status" value="1"/>
</dbReference>
<protein>
    <recommendedName>
        <fullName evidence="3">Peptidase aspartic putative domain-containing protein</fullName>
    </recommendedName>
</protein>
<evidence type="ECO:0008006" key="3">
    <source>
        <dbReference type="Google" id="ProtNLM"/>
    </source>
</evidence>
<sequence length="437" mass="48089">MPTFDDLSSFVREHIKILERTSLVKHGATKKTFEQKMDTAPKLSKSSTTHAYVNAASSTQQSSCSLCNSKHDHLYKCSVFHNRKPSDRFKFVKANNLCINCLGAGHRLSACRSNSLCKKCNSKHHTLLCFRDTSVNNHHSNSFDTRAHAAAATAAAPVTSGQVRPPASVALDSSARTDDVTLCALSDNNVNISRGPTTILLATARIIIVDSRGNEHSVRALLDSASQSNFITRSCCQRLGLNANRSSDVSTVKGIGGSSKNIQGSVIIKFSSRFDRNTNYDMKSLIIDKITEHLPTVSIDFSHLPNFENLPLADDTYTVSGPIDVLIGASIFPHLLLSHKVQGHSARHSPLALETVLGYVIVGETPICVDRFETTSYCCFADPLNSAVRKFWELEEVNVPPILSPDDKIIVGISHAYERKRLSHFYFIKYSTDYKSS</sequence>
<dbReference type="AlphaFoldDB" id="A0A8S1AFM8"/>
<gene>
    <name evidence="1" type="ORF">APLA_LOCUS10058</name>
</gene>
<reference evidence="1 2" key="1">
    <citation type="submission" date="2020-04" db="EMBL/GenBank/DDBJ databases">
        <authorList>
            <person name="Wallbank WR R."/>
            <person name="Pardo Diaz C."/>
            <person name="Kozak K."/>
            <person name="Martin S."/>
            <person name="Jiggins C."/>
            <person name="Moest M."/>
            <person name="Warren A I."/>
            <person name="Byers J.R.P. K."/>
            <person name="Montejo-Kovacevich G."/>
            <person name="Yen C E."/>
        </authorList>
    </citation>
    <scope>NUCLEOTIDE SEQUENCE [LARGE SCALE GENOMIC DNA]</scope>
</reference>
<evidence type="ECO:0000313" key="1">
    <source>
        <dbReference type="EMBL" id="CAB3244654.1"/>
    </source>
</evidence>
<name>A0A8S1AFM8_ARCPL</name>
<keyword evidence="2" id="KW-1185">Reference proteome</keyword>
<dbReference type="Proteomes" id="UP000494106">
    <property type="component" value="Unassembled WGS sequence"/>
</dbReference>
<proteinExistence type="predicted"/>
<dbReference type="OrthoDB" id="6928727at2759"/>
<organism evidence="1 2">
    <name type="scientific">Arctia plantaginis</name>
    <name type="common">Wood tiger moth</name>
    <name type="synonym">Phalaena plantaginis</name>
    <dbReference type="NCBI Taxonomy" id="874455"/>
    <lineage>
        <taxon>Eukaryota</taxon>
        <taxon>Metazoa</taxon>
        <taxon>Ecdysozoa</taxon>
        <taxon>Arthropoda</taxon>
        <taxon>Hexapoda</taxon>
        <taxon>Insecta</taxon>
        <taxon>Pterygota</taxon>
        <taxon>Neoptera</taxon>
        <taxon>Endopterygota</taxon>
        <taxon>Lepidoptera</taxon>
        <taxon>Glossata</taxon>
        <taxon>Ditrysia</taxon>
        <taxon>Noctuoidea</taxon>
        <taxon>Erebidae</taxon>
        <taxon>Arctiinae</taxon>
        <taxon>Arctia</taxon>
    </lineage>
</organism>
<accession>A0A8S1AFM8</accession>
<dbReference type="CDD" id="cd00303">
    <property type="entry name" value="retropepsin_like"/>
    <property type="match status" value="1"/>
</dbReference>
<dbReference type="EMBL" id="CADEBC010000522">
    <property type="protein sequence ID" value="CAB3244654.1"/>
    <property type="molecule type" value="Genomic_DNA"/>
</dbReference>
<dbReference type="PANTHER" id="PTHR47331">
    <property type="entry name" value="PHD-TYPE DOMAIN-CONTAINING PROTEIN"/>
    <property type="match status" value="1"/>
</dbReference>
<dbReference type="PANTHER" id="PTHR47331:SF5">
    <property type="entry name" value="RIBONUCLEASE H"/>
    <property type="match status" value="1"/>
</dbReference>
<evidence type="ECO:0000313" key="2">
    <source>
        <dbReference type="Proteomes" id="UP000494106"/>
    </source>
</evidence>